<dbReference type="RefSeq" id="XP_008874154.1">
    <property type="nucleotide sequence ID" value="XM_008875932.1"/>
</dbReference>
<dbReference type="InterPro" id="IPR001623">
    <property type="entry name" value="DnaJ_domain"/>
</dbReference>
<dbReference type="AlphaFoldDB" id="A0A024TSD1"/>
<dbReference type="OrthoDB" id="1717591at2759"/>
<protein>
    <recommendedName>
        <fullName evidence="4">J domain-containing protein</fullName>
    </recommendedName>
</protein>
<evidence type="ECO:0000256" key="2">
    <source>
        <dbReference type="SAM" id="MobiDB-lite"/>
    </source>
</evidence>
<dbReference type="eggNOG" id="ENOG502QPRN">
    <property type="taxonomic scope" value="Eukaryota"/>
</dbReference>
<feature type="compositionally biased region" description="Pro residues" evidence="2">
    <location>
        <begin position="373"/>
        <end position="382"/>
    </location>
</feature>
<dbReference type="Gene3D" id="1.10.287.110">
    <property type="entry name" value="DnaJ domain"/>
    <property type="match status" value="1"/>
</dbReference>
<organism evidence="3">
    <name type="scientific">Aphanomyces invadans</name>
    <dbReference type="NCBI Taxonomy" id="157072"/>
    <lineage>
        <taxon>Eukaryota</taxon>
        <taxon>Sar</taxon>
        <taxon>Stramenopiles</taxon>
        <taxon>Oomycota</taxon>
        <taxon>Saprolegniomycetes</taxon>
        <taxon>Saprolegniales</taxon>
        <taxon>Verrucalvaceae</taxon>
        <taxon>Aphanomyces</taxon>
    </lineage>
</organism>
<feature type="compositionally biased region" description="Acidic residues" evidence="2">
    <location>
        <begin position="255"/>
        <end position="265"/>
    </location>
</feature>
<feature type="coiled-coil region" evidence="1">
    <location>
        <begin position="134"/>
        <end position="161"/>
    </location>
</feature>
<sequence length="559" mass="61838">MNAGGGKVRYGDVDVSALGGGAARRKHRNSVFSSSDEDESVERSSSMLHRTTGSLDADSGGNRRGLFDAAHEDEQDLEMKIKERQMKKKAHWDTLQAKLHEAMQAVDAHKNDVEVLTMQLAAALAKVDKRNRQLHNAKSLVHSLQSDLALLQAQLEEESTARRRDREAWEGERTVLLREIQSLKAAKASAAPQLSPTTLLGKVWSRKAPTKDTFATSPPVVPVVTTQRPAMFAVPVIPSDEEESSDSILGHSSDSQDDLSENDVSVDERDAPVPLFEEEDVPANIPIGVSRMNFYMEARMKKEAEKRDKELQEKLEKSKLQEEFDNEWAALARETQELKRAKKLKKPTKGNTRMTRQRPASFKQVPVASQPPAATPPPPPTTAPTGVPVQKTRASSATDSADPPVNTIPPQLSRATIPPVTTSPPLPPEPSEADMELYRRQQARLHELHETERVKREKAEEADALRRHLHASVAQWAVGKPLLGLLNSLDQIPELQGIVDCAAIVATNDPDSIKKGYRALIRVIHPDKLRNASIPQQLVANEVFTVVTQAFDGFKQWTT</sequence>
<dbReference type="GeneID" id="20086823"/>
<evidence type="ECO:0000313" key="3">
    <source>
        <dbReference type="EMBL" id="ETV96908.1"/>
    </source>
</evidence>
<name>A0A024TSD1_9STRA</name>
<evidence type="ECO:0000256" key="1">
    <source>
        <dbReference type="SAM" id="Coils"/>
    </source>
</evidence>
<dbReference type="CDD" id="cd06257">
    <property type="entry name" value="DnaJ"/>
    <property type="match status" value="1"/>
</dbReference>
<dbReference type="EMBL" id="KI913974">
    <property type="protein sequence ID" value="ETV96908.1"/>
    <property type="molecule type" value="Genomic_DNA"/>
</dbReference>
<evidence type="ECO:0008006" key="4">
    <source>
        <dbReference type="Google" id="ProtNLM"/>
    </source>
</evidence>
<gene>
    <name evidence="3" type="ORF">H310_09773</name>
</gene>
<dbReference type="VEuPathDB" id="FungiDB:H310_09773"/>
<proteinExistence type="predicted"/>
<feature type="region of interest" description="Disordered" evidence="2">
    <location>
        <begin position="238"/>
        <end position="266"/>
    </location>
</feature>
<dbReference type="SUPFAM" id="SSF46565">
    <property type="entry name" value="Chaperone J-domain"/>
    <property type="match status" value="1"/>
</dbReference>
<keyword evidence="1" id="KW-0175">Coiled coil</keyword>
<feature type="region of interest" description="Disordered" evidence="2">
    <location>
        <begin position="1"/>
        <end position="65"/>
    </location>
</feature>
<dbReference type="STRING" id="157072.A0A024TSD1"/>
<feature type="region of interest" description="Disordered" evidence="2">
    <location>
        <begin position="339"/>
        <end position="429"/>
    </location>
</feature>
<accession>A0A024TSD1</accession>
<dbReference type="InterPro" id="IPR036869">
    <property type="entry name" value="J_dom_sf"/>
</dbReference>
<reference evidence="3" key="1">
    <citation type="submission" date="2013-12" db="EMBL/GenBank/DDBJ databases">
        <title>The Genome Sequence of Aphanomyces invadans NJM9701.</title>
        <authorList>
            <consortium name="The Broad Institute Genomics Platform"/>
            <person name="Russ C."/>
            <person name="Tyler B."/>
            <person name="van West P."/>
            <person name="Dieguez-Uribeondo J."/>
            <person name="Young S.K."/>
            <person name="Zeng Q."/>
            <person name="Gargeya S."/>
            <person name="Fitzgerald M."/>
            <person name="Abouelleil A."/>
            <person name="Alvarado L."/>
            <person name="Chapman S.B."/>
            <person name="Gainer-Dewar J."/>
            <person name="Goldberg J."/>
            <person name="Griggs A."/>
            <person name="Gujja S."/>
            <person name="Hansen M."/>
            <person name="Howarth C."/>
            <person name="Imamovic A."/>
            <person name="Ireland A."/>
            <person name="Larimer J."/>
            <person name="McCowan C."/>
            <person name="Murphy C."/>
            <person name="Pearson M."/>
            <person name="Poon T.W."/>
            <person name="Priest M."/>
            <person name="Roberts A."/>
            <person name="Saif S."/>
            <person name="Shea T."/>
            <person name="Sykes S."/>
            <person name="Wortman J."/>
            <person name="Nusbaum C."/>
            <person name="Birren B."/>
        </authorList>
    </citation>
    <scope>NUCLEOTIDE SEQUENCE [LARGE SCALE GENOMIC DNA]</scope>
    <source>
        <strain evidence="3">NJM9701</strain>
    </source>
</reference>